<proteinExistence type="predicted"/>
<sequence>MIKKLKLNNDILATPISMPLLLILTPIYWAWIFIMFITKFLTKKFKQFAYPQLIIAISIVLLLLLSACASSYDDPGLPSPCVGGDKSPCVRRPVNQMLT</sequence>
<keyword evidence="1" id="KW-0472">Membrane</keyword>
<comment type="caution">
    <text evidence="2">The sequence shown here is derived from an EMBL/GenBank/DDBJ whole genome shotgun (WGS) entry which is preliminary data.</text>
</comment>
<accession>A0ABP0ESD6</accession>
<feature type="transmembrane region" description="Helical" evidence="1">
    <location>
        <begin position="53"/>
        <end position="72"/>
    </location>
</feature>
<dbReference type="Proteomes" id="UP001314181">
    <property type="component" value="Unassembled WGS sequence"/>
</dbReference>
<name>A0ABP0ESD6_9RICK</name>
<dbReference type="RefSeq" id="WP_338363762.1">
    <property type="nucleotide sequence ID" value="NZ_CAWVOK010000014.1"/>
</dbReference>
<feature type="transmembrane region" description="Helical" evidence="1">
    <location>
        <begin position="20"/>
        <end position="41"/>
    </location>
</feature>
<dbReference type="EMBL" id="CAWVOK010000014">
    <property type="protein sequence ID" value="CAK8162690.1"/>
    <property type="molecule type" value="Genomic_DNA"/>
</dbReference>
<organism evidence="2 3">
    <name type="scientific">Candidatus Xenohaliotis californiensis</name>
    <dbReference type="NCBI Taxonomy" id="84677"/>
    <lineage>
        <taxon>Bacteria</taxon>
        <taxon>Pseudomonadati</taxon>
        <taxon>Pseudomonadota</taxon>
        <taxon>Alphaproteobacteria</taxon>
        <taxon>Rickettsiales</taxon>
        <taxon>Anaplasmataceae</taxon>
        <taxon>Candidatus Xenohaliotis</taxon>
    </lineage>
</organism>
<gene>
    <name evidence="2" type="ORF">CAXC1_220014</name>
</gene>
<protein>
    <submittedName>
        <fullName evidence="2">Uncharacterized protein</fullName>
    </submittedName>
</protein>
<keyword evidence="3" id="KW-1185">Reference proteome</keyword>
<keyword evidence="1" id="KW-1133">Transmembrane helix</keyword>
<reference evidence="2 3" key="1">
    <citation type="submission" date="2024-01" db="EMBL/GenBank/DDBJ databases">
        <authorList>
            <person name="Kunselman E."/>
        </authorList>
    </citation>
    <scope>NUCLEOTIDE SEQUENCE [LARGE SCALE GENOMIC DNA]</scope>
    <source>
        <strain evidence="2">2 abalone samples</strain>
    </source>
</reference>
<evidence type="ECO:0000313" key="2">
    <source>
        <dbReference type="EMBL" id="CAK8162690.1"/>
    </source>
</evidence>
<keyword evidence="1" id="KW-0812">Transmembrane</keyword>
<evidence type="ECO:0000313" key="3">
    <source>
        <dbReference type="Proteomes" id="UP001314181"/>
    </source>
</evidence>
<evidence type="ECO:0000256" key="1">
    <source>
        <dbReference type="SAM" id="Phobius"/>
    </source>
</evidence>